<dbReference type="AlphaFoldDB" id="A0A0N4T918"/>
<organism evidence="3">
    <name type="scientific">Brugia pahangi</name>
    <name type="common">Filarial nematode worm</name>
    <dbReference type="NCBI Taxonomy" id="6280"/>
    <lineage>
        <taxon>Eukaryota</taxon>
        <taxon>Metazoa</taxon>
        <taxon>Ecdysozoa</taxon>
        <taxon>Nematoda</taxon>
        <taxon>Chromadorea</taxon>
        <taxon>Rhabditida</taxon>
        <taxon>Spirurina</taxon>
        <taxon>Spiruromorpha</taxon>
        <taxon>Filarioidea</taxon>
        <taxon>Onchocercidae</taxon>
        <taxon>Brugia</taxon>
    </lineage>
</organism>
<evidence type="ECO:0000313" key="2">
    <source>
        <dbReference type="Proteomes" id="UP000278627"/>
    </source>
</evidence>
<protein>
    <submittedName>
        <fullName evidence="3">ELM2 domain-containing protein</fullName>
    </submittedName>
</protein>
<dbReference type="EMBL" id="UZAD01002502">
    <property type="protein sequence ID" value="VDN85855.1"/>
    <property type="molecule type" value="Genomic_DNA"/>
</dbReference>
<gene>
    <name evidence="1" type="ORF">BPAG_LOCUS4669</name>
</gene>
<name>A0A0N4T918_BRUPA</name>
<proteinExistence type="predicted"/>
<dbReference type="Proteomes" id="UP000278627">
    <property type="component" value="Unassembled WGS sequence"/>
</dbReference>
<dbReference type="WBParaSite" id="BPAG_0000470501-mRNA-1">
    <property type="protein sequence ID" value="BPAG_0000470501-mRNA-1"/>
    <property type="gene ID" value="BPAG_0000470501"/>
</dbReference>
<accession>A0A0N4T918</accession>
<evidence type="ECO:0000313" key="3">
    <source>
        <dbReference type="WBParaSite" id="BPAG_0000470501-mRNA-1"/>
    </source>
</evidence>
<keyword evidence="2" id="KW-1185">Reference proteome</keyword>
<reference evidence="1 2" key="2">
    <citation type="submission" date="2018-11" db="EMBL/GenBank/DDBJ databases">
        <authorList>
            <consortium name="Pathogen Informatics"/>
        </authorList>
    </citation>
    <scope>NUCLEOTIDE SEQUENCE [LARGE SCALE GENOMIC DNA]</scope>
</reference>
<sequence>MNDYEPLQKDKFWVSDDSIMISMPRTGLANQNKHRKPMRHIPSYKPIGNRDAEEVYYHGEDNLIIFDCYIDQ</sequence>
<reference evidence="3" key="1">
    <citation type="submission" date="2017-02" db="UniProtKB">
        <authorList>
            <consortium name="WormBaseParasite"/>
        </authorList>
    </citation>
    <scope>IDENTIFICATION</scope>
</reference>
<evidence type="ECO:0000313" key="1">
    <source>
        <dbReference type="EMBL" id="VDN85855.1"/>
    </source>
</evidence>